<proteinExistence type="predicted"/>
<feature type="domain" description="ATPase BadF/BadG/BcrA/BcrD type" evidence="5">
    <location>
        <begin position="7"/>
        <end position="255"/>
    </location>
</feature>
<evidence type="ECO:0000259" key="6">
    <source>
        <dbReference type="Pfam" id="PF09989"/>
    </source>
</evidence>
<feature type="domain" description="DUF2229" evidence="6">
    <location>
        <begin position="673"/>
        <end position="891"/>
    </location>
</feature>
<keyword evidence="3" id="KW-0408">Iron</keyword>
<dbReference type="EMBL" id="DF384213">
    <property type="protein sequence ID" value="GAE01641.1"/>
    <property type="molecule type" value="Genomic_DNA"/>
</dbReference>
<dbReference type="InterPro" id="IPR018709">
    <property type="entry name" value="CoA_activase_DUF2229"/>
</dbReference>
<dbReference type="Pfam" id="PF09989">
    <property type="entry name" value="DUF2229"/>
    <property type="match status" value="1"/>
</dbReference>
<dbReference type="CDD" id="cd24034">
    <property type="entry name" value="ASKHA_NBD_O66634-like_rpt1"/>
    <property type="match status" value="1"/>
</dbReference>
<dbReference type="PANTHER" id="PTHR32329">
    <property type="entry name" value="BIFUNCTIONAL PROTEIN [INCLUDES 2-HYDROXYACYL-COA DEHYDRATASE (N-TER) AND ITS ACTIVATOR DOMAIN (C_TERM)-RELATED"/>
    <property type="match status" value="1"/>
</dbReference>
<dbReference type="RefSeq" id="WP_030034273.1">
    <property type="nucleotide sequence ID" value="NZ_DF384213.1"/>
</dbReference>
<dbReference type="InterPro" id="IPR051805">
    <property type="entry name" value="Dehydratase_Activator_Redct"/>
</dbReference>
<accession>A0A0S6U2E4</accession>
<dbReference type="NCBIfam" id="TIGR00241">
    <property type="entry name" value="CoA_E_activ"/>
    <property type="match status" value="1"/>
</dbReference>
<evidence type="ECO:0000313" key="7">
    <source>
        <dbReference type="EMBL" id="GAE01641.1"/>
    </source>
</evidence>
<dbReference type="Proteomes" id="UP000054164">
    <property type="component" value="Unassembled WGS sequence"/>
</dbReference>
<dbReference type="HOGENOM" id="CLU_002393_1_0_9"/>
<evidence type="ECO:0000259" key="5">
    <source>
        <dbReference type="Pfam" id="PF01869"/>
    </source>
</evidence>
<evidence type="ECO:0000256" key="3">
    <source>
        <dbReference type="ARBA" id="ARBA00023004"/>
    </source>
</evidence>
<sequence>MKEILHLGIDIGSTTIKLVLLDMKNNIIYSKYERHYSNIKESVVVFIKEVFNKYKDYNIKVMITGSSGLSLSKLLGVSFIQEVIACTEAVETFMNHTDVAIELGGEDAKITYFEDSLEQRMNGVCAGGTGAFIDQMATLLETDAKGLNELAQNYKIIYPIAARCGVFAKTDIQSLINEGASKEDIAASIFQAVVNQTISGLACGKPIKGNVAFLGGPLYFLSELRERFIDTLKLKEEEILFPQNPQLFVAIGAAIESKKEKVITFEELLKAVESLGNSNNIATSYTLEPLFEDEKELQSFRQRHYGCKAKKREITTYEGEAFLGIDAGSTTTKAILIDNEGAILYSFYGGNKGNPMEITINILKDIYSKINEKIKIVKVTVTGYGEALIKSALNIDIGEVETVAHYRAAKHFLKDVDFILDIGGQDMKCIKIKDGVINSIQLNEACSSGCGSFLDMFAQSLNMKIEDFSKKGLLSKNPVDLGSRCTVFMNSKVKQVQKEGADIGAISSGLSYSVIKNALYKVIKIKRPEDLGEKIIVQGGTFYNEAVLRAFEKITGKEVIRPDIAGLMGAFGAALIAKDKYNENEISNVLGESELKNFKMSNEFRHCGLCSNNCLLTVSKFSDGRKFISGNRCERCTGANKNGKKAANLFDYKYKRIFGYQPLPIEKATRGEVGIPRVLNMYENYPFWYTFFTELGFRVVLSPNSTKKIYNEGIDTIPSESICYPAKIAHGHIASLIKKGLKFIFYPCISYERLEDKRADNHYNCAIVISYPEVVKNNIISLRSKDIIYKNPFLNFNDIKSMKKNLYEELKVFDISQKEISFAIDKAYEEIDKVKEDIKNKALEILEDLDKNNGKGIVLSGRPYHLDLEINHGIADMISEEGLAVFTEDSVADLVEIPRPLRVLDQWTYHSRAYRAAQFVGTRKNLELIQLNSFGCGLDAIATDQVQEILESFGKIYTLLKIDEVNNLGAARIRVRSLKAAMDNINKSPISNSKNIKSIRPYDKTIFTKEMRKKHTILCPQFSPIHFELLEVAFKSSGYNLKVLPTVNPHTIEEGLKYVNNDTCYPGIVVVGQIISALKSGEYDLNNTSVIISQTGGTCRASNYIGLIRKALKDAGYEKIPVISISAQGIENNPGFKITLPMINKALMAISYGDMLLKMTNRVRPYEKIKNSTKLFYLKWLYRCKNNICNGSFKEFKNITKEMINDFDSLEIKNVIKPKVAVVGEIYLKYNSLANNNIIGILEKEGAEVIIPDLIYFLLYCSYNQKFKYEKLGGNLKNFLGGRLTIKYIEFYVTEMKKALSNSKRFMAPQRIEKLAKGREDILSLGNQAGEGWLLTAEIVKLLEAGISNMICIQPFACLPNHVIGKGMIREIKRRYPYLNITPIDYDPGTSEVNQLNRIKLMLSTAIKNLEKLEKGKKDKLEVKNKGFHQ</sequence>
<dbReference type="InterPro" id="IPR008275">
    <property type="entry name" value="CoA_E_activase_dom"/>
</dbReference>
<keyword evidence="2" id="KW-0479">Metal-binding</keyword>
<dbReference type="GO" id="GO:0051536">
    <property type="term" value="F:iron-sulfur cluster binding"/>
    <property type="evidence" value="ECO:0007669"/>
    <property type="project" value="UniProtKB-KW"/>
</dbReference>
<keyword evidence="4" id="KW-0411">Iron-sulfur</keyword>
<dbReference type="Pfam" id="PF01869">
    <property type="entry name" value="BcrAD_BadFG"/>
    <property type="match status" value="2"/>
</dbReference>
<dbReference type="SUPFAM" id="SSF53067">
    <property type="entry name" value="Actin-like ATPase domain"/>
    <property type="match status" value="2"/>
</dbReference>
<dbReference type="GO" id="GO:0046872">
    <property type="term" value="F:metal ion binding"/>
    <property type="evidence" value="ECO:0007669"/>
    <property type="project" value="UniProtKB-KW"/>
</dbReference>
<dbReference type="Gene3D" id="3.30.420.40">
    <property type="match status" value="4"/>
</dbReference>
<evidence type="ECO:0000256" key="1">
    <source>
        <dbReference type="ARBA" id="ARBA00001966"/>
    </source>
</evidence>
<comment type="cofactor">
    <cofactor evidence="1">
        <name>[4Fe-4S] cluster</name>
        <dbReference type="ChEBI" id="CHEBI:49883"/>
    </cofactor>
</comment>
<reference evidence="7" key="1">
    <citation type="submission" date="2013-10" db="EMBL/GenBank/DDBJ databases">
        <title>Draft genome sequence of Clostridium botulinum type B strain Osaka05.</title>
        <authorList>
            <person name="Sakaguchi Y."/>
            <person name="Hosomi K."/>
            <person name="Uchiyama J."/>
            <person name="Ogura Y."/>
            <person name="Sakaguchi M."/>
            <person name="Kohda T."/>
            <person name="Mukamoto M."/>
            <person name="Misawa N."/>
            <person name="Matsuzaki S."/>
            <person name="Hayashi T."/>
            <person name="Kozaki S."/>
        </authorList>
    </citation>
    <scope>NUCLEOTIDE SEQUENCE</scope>
    <source>
        <strain evidence="7">Osaka05</strain>
    </source>
</reference>
<dbReference type="PANTHER" id="PTHR32329:SF4">
    <property type="entry name" value="ACTIVATOR OF 2-HYDROXYACYL-COA DEHYDRATASE"/>
    <property type="match status" value="1"/>
</dbReference>
<name>A0A0S6U2E4_CLOBO</name>
<gene>
    <name evidence="7" type="ORF">CBO05C_1331</name>
</gene>
<feature type="domain" description="ATPase BadF/BadG/BcrA/BcrD type" evidence="5">
    <location>
        <begin position="323"/>
        <end position="577"/>
    </location>
</feature>
<organism evidence="7">
    <name type="scientific">Clostridium botulinum B str. Osaka05</name>
    <dbReference type="NCBI Taxonomy" id="1407017"/>
    <lineage>
        <taxon>Bacteria</taxon>
        <taxon>Bacillati</taxon>
        <taxon>Bacillota</taxon>
        <taxon>Clostridia</taxon>
        <taxon>Eubacteriales</taxon>
        <taxon>Clostridiaceae</taxon>
        <taxon>Clostridium</taxon>
    </lineage>
</organism>
<dbReference type="CDD" id="cd24035">
    <property type="entry name" value="ASKHA_NBD_O66634-like_rpt2"/>
    <property type="match status" value="1"/>
</dbReference>
<evidence type="ECO:0000256" key="2">
    <source>
        <dbReference type="ARBA" id="ARBA00022723"/>
    </source>
</evidence>
<dbReference type="InterPro" id="IPR002731">
    <property type="entry name" value="ATPase_BadF"/>
</dbReference>
<protein>
    <submittedName>
        <fullName evidence="7">CoA-substrate-specific enzyme activase</fullName>
    </submittedName>
</protein>
<evidence type="ECO:0000256" key="4">
    <source>
        <dbReference type="ARBA" id="ARBA00023014"/>
    </source>
</evidence>
<dbReference type="InterPro" id="IPR043129">
    <property type="entry name" value="ATPase_NBD"/>
</dbReference>